<proteinExistence type="predicted"/>
<protein>
    <submittedName>
        <fullName evidence="2">Uncharacterized protein</fullName>
    </submittedName>
</protein>
<dbReference type="Proteomes" id="UP000186601">
    <property type="component" value="Unassembled WGS sequence"/>
</dbReference>
<evidence type="ECO:0000313" key="3">
    <source>
        <dbReference type="Proteomes" id="UP000186601"/>
    </source>
</evidence>
<reference evidence="2 3" key="1">
    <citation type="submission" date="2018-02" db="EMBL/GenBank/DDBJ databases">
        <title>Genome sequence of the basidiomycete white-rot fungus Phlebia centrifuga.</title>
        <authorList>
            <person name="Granchi Z."/>
            <person name="Peng M."/>
            <person name="de Vries R.P."/>
            <person name="Hilden K."/>
            <person name="Makela M.R."/>
            <person name="Grigoriev I."/>
            <person name="Riley R."/>
        </authorList>
    </citation>
    <scope>NUCLEOTIDE SEQUENCE [LARGE SCALE GENOMIC DNA]</scope>
    <source>
        <strain evidence="2 3">FBCC195</strain>
    </source>
</reference>
<accession>A0A2R6NNR0</accession>
<evidence type="ECO:0000313" key="2">
    <source>
        <dbReference type="EMBL" id="PSR74044.1"/>
    </source>
</evidence>
<feature type="region of interest" description="Disordered" evidence="1">
    <location>
        <begin position="357"/>
        <end position="380"/>
    </location>
</feature>
<sequence length="411" mass="43032">MTAAKSAVLDFADSLKIPMVVHPRGPSVTSENINTPFEPASQVRRDNFPELGRPLLSSVTSSTFEPNFINLSASPGTGTLASSSLSPPPLAPPLFATVISSSTPVFVPTSDVSISTLNPFIPHGPLETISITTPYNVPAGAITLGPFTRALTATLLSLSSTSFTPTTTSFTPPPSPWATSIGSLPVASAVDAGNPRPSGSRSTDATLVVALPGSLGAVAAILEGYGLHGTCGENAYEECVWLSVLTSTASPEGTRFPKLFGGCWGSGQLRKKMTAPISAPSEDTMNHEHAVQQSGEMIRRAYLDVESGIQSEYEKAEDTSAMSRHASSARACYGGPPPVPSLPSSMALTSDLSVSRRRQAEDGGVRIAGGRPGADDQADTGSHRTIMAWEYLQRDSARVELPFDFTNIQGI</sequence>
<keyword evidence="3" id="KW-1185">Reference proteome</keyword>
<dbReference type="EMBL" id="MLYV02001029">
    <property type="protein sequence ID" value="PSR74044.1"/>
    <property type="molecule type" value="Genomic_DNA"/>
</dbReference>
<dbReference type="AlphaFoldDB" id="A0A2R6NNR0"/>
<organism evidence="2 3">
    <name type="scientific">Hermanssonia centrifuga</name>
    <dbReference type="NCBI Taxonomy" id="98765"/>
    <lineage>
        <taxon>Eukaryota</taxon>
        <taxon>Fungi</taxon>
        <taxon>Dikarya</taxon>
        <taxon>Basidiomycota</taxon>
        <taxon>Agaricomycotina</taxon>
        <taxon>Agaricomycetes</taxon>
        <taxon>Polyporales</taxon>
        <taxon>Meruliaceae</taxon>
        <taxon>Hermanssonia</taxon>
    </lineage>
</organism>
<comment type="caution">
    <text evidence="2">The sequence shown here is derived from an EMBL/GenBank/DDBJ whole genome shotgun (WGS) entry which is preliminary data.</text>
</comment>
<gene>
    <name evidence="2" type="ORF">PHLCEN_2v10167</name>
</gene>
<name>A0A2R6NNR0_9APHY</name>
<evidence type="ECO:0000256" key="1">
    <source>
        <dbReference type="SAM" id="MobiDB-lite"/>
    </source>
</evidence>